<name>A0A9Q3PB55_9BASI</name>
<reference evidence="1" key="1">
    <citation type="submission" date="2021-03" db="EMBL/GenBank/DDBJ databases">
        <title>Draft genome sequence of rust myrtle Austropuccinia psidii MF-1, a brazilian biotype.</title>
        <authorList>
            <person name="Quecine M.C."/>
            <person name="Pachon D.M.R."/>
            <person name="Bonatelli M.L."/>
            <person name="Correr F.H."/>
            <person name="Franceschini L.M."/>
            <person name="Leite T.F."/>
            <person name="Margarido G.R.A."/>
            <person name="Almeida C.A."/>
            <person name="Ferrarezi J.A."/>
            <person name="Labate C.A."/>
        </authorList>
    </citation>
    <scope>NUCLEOTIDE SEQUENCE</scope>
    <source>
        <strain evidence="1">MF-1</strain>
    </source>
</reference>
<proteinExistence type="predicted"/>
<keyword evidence="2" id="KW-1185">Reference proteome</keyword>
<protein>
    <submittedName>
        <fullName evidence="1">Uncharacterized protein</fullName>
    </submittedName>
</protein>
<dbReference type="AlphaFoldDB" id="A0A9Q3PB55"/>
<dbReference type="EMBL" id="AVOT02059633">
    <property type="protein sequence ID" value="MBW0553281.1"/>
    <property type="molecule type" value="Genomic_DNA"/>
</dbReference>
<organism evidence="1 2">
    <name type="scientific">Austropuccinia psidii MF-1</name>
    <dbReference type="NCBI Taxonomy" id="1389203"/>
    <lineage>
        <taxon>Eukaryota</taxon>
        <taxon>Fungi</taxon>
        <taxon>Dikarya</taxon>
        <taxon>Basidiomycota</taxon>
        <taxon>Pucciniomycotina</taxon>
        <taxon>Pucciniomycetes</taxon>
        <taxon>Pucciniales</taxon>
        <taxon>Sphaerophragmiaceae</taxon>
        <taxon>Austropuccinia</taxon>
    </lineage>
</organism>
<comment type="caution">
    <text evidence="1">The sequence shown here is derived from an EMBL/GenBank/DDBJ whole genome shotgun (WGS) entry which is preliminary data.</text>
</comment>
<dbReference type="Proteomes" id="UP000765509">
    <property type="component" value="Unassembled WGS sequence"/>
</dbReference>
<gene>
    <name evidence="1" type="ORF">O181_092996</name>
</gene>
<accession>A0A9Q3PB55</accession>
<evidence type="ECO:0000313" key="1">
    <source>
        <dbReference type="EMBL" id="MBW0553281.1"/>
    </source>
</evidence>
<evidence type="ECO:0000313" key="2">
    <source>
        <dbReference type="Proteomes" id="UP000765509"/>
    </source>
</evidence>
<sequence length="180" mass="21095">MIQNIEDIIGLFCSYGLEFNDSDVFTHYWRSLIPALELEYKTSMHYLTRKTLAMLEKGLNSRRPYDTLKEDLVDIHPTASIFKIILYKEKHNSNIFIKASFKYAKERWDKSHKLTDFKLGEFVFVSTLSFNNIKGPMKLEDSFSGLFMIREIHAPNYVQLELTGKLRNKYPAFPVSLIKP</sequence>